<sequence length="75" mass="8774">MKKTKPEALFQRLVNNTISREEFEELLQGMEDQEMKTLLEASMKKYFDEILTQYEKEKKNKKVVNVSATTDKGNG</sequence>
<proteinExistence type="predicted"/>
<evidence type="ECO:0000313" key="2">
    <source>
        <dbReference type="Proteomes" id="UP000649799"/>
    </source>
</evidence>
<dbReference type="Proteomes" id="UP000649799">
    <property type="component" value="Unassembled WGS sequence"/>
</dbReference>
<dbReference type="RefSeq" id="WP_166150125.1">
    <property type="nucleotide sequence ID" value="NZ_JAANYN010000010.1"/>
</dbReference>
<dbReference type="EMBL" id="JAANYN010000010">
    <property type="protein sequence ID" value="NHE59089.1"/>
    <property type="molecule type" value="Genomic_DNA"/>
</dbReference>
<keyword evidence="2" id="KW-1185">Reference proteome</keyword>
<reference evidence="1 2" key="1">
    <citation type="submission" date="2020-03" db="EMBL/GenBank/DDBJ databases">
        <title>Cyclobacterium plantarum sp. nov., a marine bacterium isolated from a coastal-marine wetland.</title>
        <authorList>
            <person name="Sanchez-Porro C."/>
            <person name="Ventosa A."/>
            <person name="Amoozegar M."/>
        </authorList>
    </citation>
    <scope>NUCLEOTIDE SEQUENCE [LARGE SCALE GENOMIC DNA]</scope>
    <source>
        <strain evidence="1 2">GBPx2</strain>
    </source>
</reference>
<accession>A0ABX0HFH8</accession>
<name>A0ABX0HFH8_9BACT</name>
<comment type="caution">
    <text evidence="1">The sequence shown here is derived from an EMBL/GenBank/DDBJ whole genome shotgun (WGS) entry which is preliminary data.</text>
</comment>
<protein>
    <submittedName>
        <fullName evidence="1">Uncharacterized protein</fullName>
    </submittedName>
</protein>
<evidence type="ECO:0000313" key="1">
    <source>
        <dbReference type="EMBL" id="NHE59089.1"/>
    </source>
</evidence>
<gene>
    <name evidence="1" type="ORF">G9Q97_19960</name>
</gene>
<organism evidence="1 2">
    <name type="scientific">Cyclobacterium plantarum</name>
    <dbReference type="NCBI Taxonomy" id="2716263"/>
    <lineage>
        <taxon>Bacteria</taxon>
        <taxon>Pseudomonadati</taxon>
        <taxon>Bacteroidota</taxon>
        <taxon>Cytophagia</taxon>
        <taxon>Cytophagales</taxon>
        <taxon>Cyclobacteriaceae</taxon>
        <taxon>Cyclobacterium</taxon>
    </lineage>
</organism>